<dbReference type="InterPro" id="IPR013785">
    <property type="entry name" value="Aldolase_TIM"/>
</dbReference>
<keyword evidence="3 4" id="KW-0664">Pyridoxine biosynthesis</keyword>
<feature type="binding site" evidence="4">
    <location>
        <position position="194"/>
    </location>
    <ligand>
        <name>3-amino-2-oxopropyl phosphate</name>
        <dbReference type="ChEBI" id="CHEBI:57279"/>
    </ligand>
</feature>
<sequence length="246" mass="27414">MSDLLLGVNIDHIATLRNARGTQYPNPVYAAFIAEQAGADSITIHLREDSRHITHNDVKLLRQTIQTAMNLEITTTDSMVYAACELKPHYCCLVPENRQELTTEGGLNIINNTKKLKDIILKLTNSGIRVSLFIEPNEQQIEAAHEIGANCVEIHTGLYANATDKTMQNLELNRIKTSAQHAVKQGLRVNAGHGLNYYNVKPIARLPWIQELNIGHAIISKSVFCGLAQAIKDMKNLLKNSRRGQE</sequence>
<keyword evidence="2 4" id="KW-0808">Transferase</keyword>
<accession>A0ABY4SSR5</accession>
<dbReference type="Proteomes" id="UP001056834">
    <property type="component" value="Chromosome"/>
</dbReference>
<comment type="subcellular location">
    <subcellularLocation>
        <location evidence="4">Cytoplasm</location>
    </subcellularLocation>
</comment>
<feature type="binding site" evidence="4">
    <location>
        <position position="52"/>
    </location>
    <ligand>
        <name>1-deoxy-D-xylulose 5-phosphate</name>
        <dbReference type="ChEBI" id="CHEBI:57792"/>
    </ligand>
</feature>
<dbReference type="HAMAP" id="MF_00279">
    <property type="entry name" value="PdxJ"/>
    <property type="match status" value="1"/>
</dbReference>
<dbReference type="Gene3D" id="3.20.20.70">
    <property type="entry name" value="Aldolase class I"/>
    <property type="match status" value="1"/>
</dbReference>
<dbReference type="InterPro" id="IPR004569">
    <property type="entry name" value="PyrdxlP_synth_PdxJ"/>
</dbReference>
<comment type="similarity">
    <text evidence="4">Belongs to the PNP synthase family.</text>
</comment>
<comment type="function">
    <text evidence="4">Catalyzes the complicated ring closure reaction between the two acyclic compounds 1-deoxy-D-xylulose-5-phosphate (DXP) and 3-amino-2-oxopropyl phosphate (1-amino-acetone-3-phosphate or AAP) to form pyridoxine 5'-phosphate (PNP) and inorganic phosphate.</text>
</comment>
<dbReference type="NCBIfam" id="NF003623">
    <property type="entry name" value="PRK05265.1-1"/>
    <property type="match status" value="1"/>
</dbReference>
<dbReference type="Pfam" id="PF03740">
    <property type="entry name" value="PdxJ"/>
    <property type="match status" value="1"/>
</dbReference>
<dbReference type="EMBL" id="CP097762">
    <property type="protein sequence ID" value="URJ25019.1"/>
    <property type="molecule type" value="Genomic_DNA"/>
</dbReference>
<keyword evidence="7" id="KW-1185">Reference proteome</keyword>
<feature type="active site" description="Proton donor" evidence="4">
    <location>
        <position position="193"/>
    </location>
</feature>
<feature type="binding site" evidence="4">
    <location>
        <position position="9"/>
    </location>
    <ligand>
        <name>3-amino-2-oxopropyl phosphate</name>
        <dbReference type="ChEBI" id="CHEBI:57279"/>
    </ligand>
</feature>
<evidence type="ECO:0000256" key="3">
    <source>
        <dbReference type="ARBA" id="ARBA00023096"/>
    </source>
</evidence>
<evidence type="ECO:0000313" key="6">
    <source>
        <dbReference type="EMBL" id="URJ25019.1"/>
    </source>
</evidence>
<dbReference type="NCBIfam" id="TIGR00559">
    <property type="entry name" value="pdxJ"/>
    <property type="match status" value="1"/>
</dbReference>
<dbReference type="EC" id="2.6.99.2" evidence="4 5"/>
<dbReference type="CDD" id="cd00003">
    <property type="entry name" value="PNPsynthase"/>
    <property type="match status" value="1"/>
</dbReference>
<keyword evidence="1 4" id="KW-0963">Cytoplasm</keyword>
<dbReference type="RefSeq" id="WP_250223150.1">
    <property type="nucleotide sequence ID" value="NZ_CP097762.1"/>
</dbReference>
<dbReference type="GO" id="GO:0033856">
    <property type="term" value="F:pyridoxine 5'-phosphate synthase activity"/>
    <property type="evidence" value="ECO:0007669"/>
    <property type="project" value="UniProtKB-EC"/>
</dbReference>
<feature type="binding site" evidence="4">
    <location>
        <position position="47"/>
    </location>
    <ligand>
        <name>1-deoxy-D-xylulose 5-phosphate</name>
        <dbReference type="ChEBI" id="CHEBI:57792"/>
    </ligand>
</feature>
<dbReference type="NCBIfam" id="NF003627">
    <property type="entry name" value="PRK05265.1-5"/>
    <property type="match status" value="1"/>
</dbReference>
<dbReference type="NCBIfam" id="NF003625">
    <property type="entry name" value="PRK05265.1-3"/>
    <property type="match status" value="1"/>
</dbReference>
<feature type="binding site" evidence="4">
    <location>
        <position position="20"/>
    </location>
    <ligand>
        <name>3-amino-2-oxopropyl phosphate</name>
        <dbReference type="ChEBI" id="CHEBI:57279"/>
    </ligand>
</feature>
<dbReference type="SUPFAM" id="SSF63892">
    <property type="entry name" value="Pyridoxine 5'-phosphate synthase"/>
    <property type="match status" value="1"/>
</dbReference>
<comment type="catalytic activity">
    <reaction evidence="4">
        <text>3-amino-2-oxopropyl phosphate + 1-deoxy-D-xylulose 5-phosphate = pyridoxine 5'-phosphate + phosphate + 2 H2O + H(+)</text>
        <dbReference type="Rhea" id="RHEA:15265"/>
        <dbReference type="ChEBI" id="CHEBI:15377"/>
        <dbReference type="ChEBI" id="CHEBI:15378"/>
        <dbReference type="ChEBI" id="CHEBI:43474"/>
        <dbReference type="ChEBI" id="CHEBI:57279"/>
        <dbReference type="ChEBI" id="CHEBI:57792"/>
        <dbReference type="ChEBI" id="CHEBI:58589"/>
        <dbReference type="EC" id="2.6.99.2"/>
    </reaction>
</comment>
<feature type="binding site" evidence="4">
    <location>
        <begin position="215"/>
        <end position="216"/>
    </location>
    <ligand>
        <name>3-amino-2-oxopropyl phosphate</name>
        <dbReference type="ChEBI" id="CHEBI:57279"/>
    </ligand>
</feature>
<dbReference type="PANTHER" id="PTHR30456">
    <property type="entry name" value="PYRIDOXINE 5'-PHOSPHATE SYNTHASE"/>
    <property type="match status" value="1"/>
</dbReference>
<comment type="pathway">
    <text evidence="4">Cofactor biosynthesis; pyridoxine 5'-phosphate biosynthesis; pyridoxine 5'-phosphate from D-erythrose 4-phosphate: step 5/5.</text>
</comment>
<gene>
    <name evidence="4 6" type="primary">pdxJ</name>
    <name evidence="6" type="ORF">M9405_02630</name>
</gene>
<evidence type="ECO:0000313" key="7">
    <source>
        <dbReference type="Proteomes" id="UP001056834"/>
    </source>
</evidence>
<name>A0ABY4SSR5_9ENTR</name>
<comment type="subunit">
    <text evidence="4">Homooctamer; tetramer of dimers.</text>
</comment>
<feature type="active site" description="Proton acceptor" evidence="4">
    <location>
        <position position="72"/>
    </location>
</feature>
<feature type="active site" description="Proton acceptor" evidence="4">
    <location>
        <position position="45"/>
    </location>
</feature>
<proteinExistence type="inferred from homology"/>
<reference evidence="6" key="1">
    <citation type="submission" date="2022-05" db="EMBL/GenBank/DDBJ databases">
        <title>Impact of host demography and evolutionary history on endosymbiont molecular evolution: a test in carpenter ants (Genus Camponotus) and their Blochmannia endosymbionts.</title>
        <authorList>
            <person name="Manthey J.D."/>
            <person name="Giron J.C."/>
            <person name="Hruska J.P."/>
        </authorList>
    </citation>
    <scope>NUCLEOTIDE SEQUENCE</scope>
    <source>
        <strain evidence="6">C-006</strain>
    </source>
</reference>
<dbReference type="InterPro" id="IPR036130">
    <property type="entry name" value="Pyridoxine-5'_phos_synth"/>
</dbReference>
<evidence type="ECO:0000256" key="4">
    <source>
        <dbReference type="HAMAP-Rule" id="MF_00279"/>
    </source>
</evidence>
<evidence type="ECO:0000256" key="5">
    <source>
        <dbReference type="NCBIfam" id="TIGR00559"/>
    </source>
</evidence>
<feature type="site" description="Transition state stabilizer" evidence="4">
    <location>
        <position position="153"/>
    </location>
</feature>
<organism evidence="6 7">
    <name type="scientific">Candidatus Blochmannia ocreatus</name>
    <name type="common">nom. nud.</name>
    <dbReference type="NCBI Taxonomy" id="251538"/>
    <lineage>
        <taxon>Bacteria</taxon>
        <taxon>Pseudomonadati</taxon>
        <taxon>Pseudomonadota</taxon>
        <taxon>Gammaproteobacteria</taxon>
        <taxon>Enterobacterales</taxon>
        <taxon>Enterobacteriaceae</taxon>
        <taxon>ant endosymbionts</taxon>
        <taxon>Candidatus Blochmanniella</taxon>
    </lineage>
</organism>
<evidence type="ECO:0000256" key="1">
    <source>
        <dbReference type="ARBA" id="ARBA00022490"/>
    </source>
</evidence>
<feature type="binding site" evidence="4">
    <location>
        <begin position="11"/>
        <end position="12"/>
    </location>
    <ligand>
        <name>1-deoxy-D-xylulose 5-phosphate</name>
        <dbReference type="ChEBI" id="CHEBI:57792"/>
    </ligand>
</feature>
<protein>
    <recommendedName>
        <fullName evidence="4 5">Pyridoxine 5'-phosphate synthase</fullName>
        <shortName evidence="4">PNP synthase</shortName>
        <ecNumber evidence="4 5">2.6.99.2</ecNumber>
    </recommendedName>
</protein>
<dbReference type="PANTHER" id="PTHR30456:SF0">
    <property type="entry name" value="PYRIDOXINE 5'-PHOSPHATE SYNTHASE"/>
    <property type="match status" value="1"/>
</dbReference>
<feature type="binding site" evidence="4">
    <location>
        <position position="102"/>
    </location>
    <ligand>
        <name>1-deoxy-D-xylulose 5-phosphate</name>
        <dbReference type="ChEBI" id="CHEBI:57792"/>
    </ligand>
</feature>
<evidence type="ECO:0000256" key="2">
    <source>
        <dbReference type="ARBA" id="ARBA00022679"/>
    </source>
</evidence>